<evidence type="ECO:0000259" key="6">
    <source>
        <dbReference type="PROSITE" id="PS51371"/>
    </source>
</evidence>
<dbReference type="CDD" id="cd04604">
    <property type="entry name" value="CBS_pair_SIS_assoc"/>
    <property type="match status" value="1"/>
</dbReference>
<dbReference type="InterPro" id="IPR035474">
    <property type="entry name" value="SIS_Kpsf"/>
</dbReference>
<dbReference type="PROSITE" id="PS51371">
    <property type="entry name" value="CBS"/>
    <property type="match status" value="2"/>
</dbReference>
<keyword evidence="9" id="KW-1185">Reference proteome</keyword>
<keyword evidence="2" id="KW-0677">Repeat</keyword>
<dbReference type="GO" id="GO:0016853">
    <property type="term" value="F:isomerase activity"/>
    <property type="evidence" value="ECO:0007669"/>
    <property type="project" value="UniProtKB-KW"/>
</dbReference>
<dbReference type="InterPro" id="IPR004800">
    <property type="entry name" value="KdsD/KpsF-type"/>
</dbReference>
<reference evidence="8 9" key="1">
    <citation type="submission" date="2020-12" db="EMBL/GenBank/DDBJ databases">
        <title>Geomonas sp. Red259, isolated from paddy soil.</title>
        <authorList>
            <person name="Xu Z."/>
            <person name="Zhang Z."/>
            <person name="Masuda Y."/>
            <person name="Itoh H."/>
            <person name="Senoo K."/>
        </authorList>
    </citation>
    <scope>NUCLEOTIDE SEQUENCE [LARGE SCALE GENOMIC DNA]</scope>
    <source>
        <strain evidence="8 9">Red259</strain>
    </source>
</reference>
<dbReference type="InterPro" id="IPR001347">
    <property type="entry name" value="SIS_dom"/>
</dbReference>
<dbReference type="PANTHER" id="PTHR42745">
    <property type="match status" value="1"/>
</dbReference>
<keyword evidence="3 5" id="KW-0129">CBS domain</keyword>
<feature type="domain" description="CBS" evidence="6">
    <location>
        <begin position="267"/>
        <end position="321"/>
    </location>
</feature>
<evidence type="ECO:0000256" key="2">
    <source>
        <dbReference type="ARBA" id="ARBA00022737"/>
    </source>
</evidence>
<evidence type="ECO:0000256" key="5">
    <source>
        <dbReference type="PROSITE-ProRule" id="PRU00703"/>
    </source>
</evidence>
<feature type="domain" description="CBS" evidence="6">
    <location>
        <begin position="200"/>
        <end position="258"/>
    </location>
</feature>
<comment type="similarity">
    <text evidence="1 4">Belongs to the SIS family. GutQ/KpsF subfamily.</text>
</comment>
<comment type="caution">
    <text evidence="8">The sequence shown here is derived from an EMBL/GenBank/DDBJ whole genome shotgun (WGS) entry which is preliminary data.</text>
</comment>
<dbReference type="Proteomes" id="UP000641025">
    <property type="component" value="Unassembled WGS sequence"/>
</dbReference>
<evidence type="ECO:0000256" key="4">
    <source>
        <dbReference type="PIRNR" id="PIRNR004692"/>
    </source>
</evidence>
<dbReference type="InterPro" id="IPR046348">
    <property type="entry name" value="SIS_dom_sf"/>
</dbReference>
<dbReference type="EMBL" id="JAEMHK010000014">
    <property type="protein sequence ID" value="MBJ6801928.1"/>
    <property type="molecule type" value="Genomic_DNA"/>
</dbReference>
<dbReference type="InterPro" id="IPR000644">
    <property type="entry name" value="CBS_dom"/>
</dbReference>
<proteinExistence type="inferred from homology"/>
<evidence type="ECO:0000256" key="1">
    <source>
        <dbReference type="ARBA" id="ARBA00008165"/>
    </source>
</evidence>
<dbReference type="Gene3D" id="3.40.50.10490">
    <property type="entry name" value="Glucose-6-phosphate isomerase like protein, domain 1"/>
    <property type="match status" value="1"/>
</dbReference>
<gene>
    <name evidence="8" type="ORF">JFN90_17510</name>
</gene>
<feature type="domain" description="SIS" evidence="7">
    <location>
        <begin position="31"/>
        <end position="174"/>
    </location>
</feature>
<dbReference type="NCBIfam" id="TIGR00393">
    <property type="entry name" value="kpsF"/>
    <property type="match status" value="1"/>
</dbReference>
<evidence type="ECO:0000256" key="3">
    <source>
        <dbReference type="ARBA" id="ARBA00023122"/>
    </source>
</evidence>
<dbReference type="SUPFAM" id="SSF53697">
    <property type="entry name" value="SIS domain"/>
    <property type="match status" value="1"/>
</dbReference>
<organism evidence="8 9">
    <name type="scientific">Geomonas propionica</name>
    <dbReference type="NCBI Taxonomy" id="2798582"/>
    <lineage>
        <taxon>Bacteria</taxon>
        <taxon>Pseudomonadati</taxon>
        <taxon>Thermodesulfobacteriota</taxon>
        <taxon>Desulfuromonadia</taxon>
        <taxon>Geobacterales</taxon>
        <taxon>Geobacteraceae</taxon>
        <taxon>Geomonas</taxon>
    </lineage>
</organism>
<dbReference type="CDD" id="cd05014">
    <property type="entry name" value="SIS_Kpsf"/>
    <property type="match status" value="1"/>
</dbReference>
<dbReference type="Gene3D" id="3.10.580.10">
    <property type="entry name" value="CBS-domain"/>
    <property type="match status" value="1"/>
</dbReference>
<sequence>MILEEAKRVIRVEAEALLNLEASIDRTFEKAVEMILNTTGRVVVTGMGKSGLIGQKIASTMASTGTPAFFLHPAEGIHGDLGMIMKGDVVIAISNSGETDEVVRILPIIKRLGATLIAMAGNPNSTLAKSGDIFLDISVKEEACPLGLAPTASTTVTLAMGDAIAVALLVSRGFKAEDFAMFHPGGALGRRLLLKVEDIMHSGEGLPLVGSETLMREALFTITSKGLGITGVTSEDGALVGVITDGDLRRALGQGLDIINLPASALMKKGPKRIRRDELAARALQQMEQYSITSLFVFSDDNATAPVGVVHLHDLLKAGIA</sequence>
<dbReference type="PROSITE" id="PS51464">
    <property type="entry name" value="SIS"/>
    <property type="match status" value="1"/>
</dbReference>
<dbReference type="Pfam" id="PF00571">
    <property type="entry name" value="CBS"/>
    <property type="match status" value="2"/>
</dbReference>
<dbReference type="PANTHER" id="PTHR42745:SF1">
    <property type="entry name" value="ARABINOSE 5-PHOSPHATE ISOMERASE KDSD"/>
    <property type="match status" value="1"/>
</dbReference>
<protein>
    <submittedName>
        <fullName evidence="8">KpsF/GutQ family sugar-phosphate isomerase</fullName>
    </submittedName>
</protein>
<dbReference type="Pfam" id="PF01380">
    <property type="entry name" value="SIS"/>
    <property type="match status" value="1"/>
</dbReference>
<evidence type="ECO:0000313" key="8">
    <source>
        <dbReference type="EMBL" id="MBJ6801928.1"/>
    </source>
</evidence>
<keyword evidence="8" id="KW-0413">Isomerase</keyword>
<evidence type="ECO:0000313" key="9">
    <source>
        <dbReference type="Proteomes" id="UP000641025"/>
    </source>
</evidence>
<accession>A0ABS0YVE2</accession>
<dbReference type="InterPro" id="IPR050986">
    <property type="entry name" value="GutQ/KpsF_isomerases"/>
</dbReference>
<dbReference type="PIRSF" id="PIRSF004692">
    <property type="entry name" value="KdsD_KpsF"/>
    <property type="match status" value="1"/>
</dbReference>
<dbReference type="InterPro" id="IPR046342">
    <property type="entry name" value="CBS_dom_sf"/>
</dbReference>
<name>A0ABS0YVE2_9BACT</name>
<dbReference type="RefSeq" id="WP_199396408.1">
    <property type="nucleotide sequence ID" value="NZ_JAEMHK010000014.1"/>
</dbReference>
<evidence type="ECO:0000259" key="7">
    <source>
        <dbReference type="PROSITE" id="PS51464"/>
    </source>
</evidence>